<proteinExistence type="predicted"/>
<keyword evidence="1" id="KW-1133">Transmembrane helix</keyword>
<dbReference type="Proteomes" id="UP000033847">
    <property type="component" value="Unassembled WGS sequence"/>
</dbReference>
<accession>A0A0G1AX36</accession>
<gene>
    <name evidence="2" type="ORF">UV00_C0006G0044</name>
</gene>
<keyword evidence="1" id="KW-0812">Transmembrane</keyword>
<dbReference type="EMBL" id="LCCU01000006">
    <property type="protein sequence ID" value="KKS38646.1"/>
    <property type="molecule type" value="Genomic_DNA"/>
</dbReference>
<reference evidence="2 3" key="1">
    <citation type="journal article" date="2015" name="Nature">
        <title>rRNA introns, odd ribosomes, and small enigmatic genomes across a large radiation of phyla.</title>
        <authorList>
            <person name="Brown C.T."/>
            <person name="Hug L.A."/>
            <person name="Thomas B.C."/>
            <person name="Sharon I."/>
            <person name="Castelle C.J."/>
            <person name="Singh A."/>
            <person name="Wilkins M.J."/>
            <person name="Williams K.H."/>
            <person name="Banfield J.F."/>
        </authorList>
    </citation>
    <scope>NUCLEOTIDE SEQUENCE [LARGE SCALE GENOMIC DNA]</scope>
</reference>
<evidence type="ECO:0000313" key="2">
    <source>
        <dbReference type="EMBL" id="KKS38646.1"/>
    </source>
</evidence>
<keyword evidence="1" id="KW-0472">Membrane</keyword>
<evidence type="ECO:0000313" key="3">
    <source>
        <dbReference type="Proteomes" id="UP000033847"/>
    </source>
</evidence>
<comment type="caution">
    <text evidence="2">The sequence shown here is derived from an EMBL/GenBank/DDBJ whole genome shotgun (WGS) entry which is preliminary data.</text>
</comment>
<protein>
    <submittedName>
        <fullName evidence="2">Uncharacterized protein</fullName>
    </submittedName>
</protein>
<dbReference type="AlphaFoldDB" id="A0A0G1AX36"/>
<sequence length="154" mass="16588">MKQIIKQQDGLGLVEVIAALGISVVVITSLLSLTLFSLRTSLQSTLLMEGTKAANTQMELLRAYRDGSVWVDFVSAVTGCAPPSGCYVTMPTLGVVKPGQKVTMAGATAISTRFFTTAEPGNMVIHVTVQSDWDIGGQNKKTFVYSDLTNWQQK</sequence>
<organism evidence="2 3">
    <name type="scientific">candidate division WWE3 bacterium GW2011_GWF1_42_14</name>
    <dbReference type="NCBI Taxonomy" id="1619138"/>
    <lineage>
        <taxon>Bacteria</taxon>
        <taxon>Katanobacteria</taxon>
    </lineage>
</organism>
<name>A0A0G1AX36_UNCKA</name>
<feature type="transmembrane region" description="Helical" evidence="1">
    <location>
        <begin position="12"/>
        <end position="38"/>
    </location>
</feature>
<evidence type="ECO:0000256" key="1">
    <source>
        <dbReference type="SAM" id="Phobius"/>
    </source>
</evidence>